<evidence type="ECO:0000256" key="1">
    <source>
        <dbReference type="ARBA" id="ARBA00004123"/>
    </source>
</evidence>
<feature type="compositionally biased region" description="Low complexity" evidence="7">
    <location>
        <begin position="194"/>
        <end position="215"/>
    </location>
</feature>
<evidence type="ECO:0000313" key="10">
    <source>
        <dbReference type="RefSeq" id="XP_014664160.1"/>
    </source>
</evidence>
<keyword evidence="9" id="KW-1185">Reference proteome</keyword>
<reference evidence="10" key="1">
    <citation type="submission" date="2025-08" db="UniProtKB">
        <authorList>
            <consortium name="RefSeq"/>
        </authorList>
    </citation>
    <scope>IDENTIFICATION</scope>
</reference>
<dbReference type="GeneID" id="106806662"/>
<dbReference type="InterPro" id="IPR012313">
    <property type="entry name" value="Znf_FCS"/>
</dbReference>
<feature type="domain" description="FCS-type" evidence="8">
    <location>
        <begin position="328"/>
        <end position="362"/>
    </location>
</feature>
<evidence type="ECO:0000256" key="4">
    <source>
        <dbReference type="ARBA" id="ARBA00022833"/>
    </source>
</evidence>
<dbReference type="Gene3D" id="3.30.60.160">
    <property type="match status" value="1"/>
</dbReference>
<dbReference type="Pfam" id="PF21319">
    <property type="entry name" value="zf-FCS_1"/>
    <property type="match status" value="1"/>
</dbReference>
<dbReference type="RefSeq" id="XP_014664160.1">
    <property type="nucleotide sequence ID" value="XM_014808674.1"/>
</dbReference>
<evidence type="ECO:0000256" key="5">
    <source>
        <dbReference type="ARBA" id="ARBA00023242"/>
    </source>
</evidence>
<keyword evidence="3 6" id="KW-0863">Zinc-finger</keyword>
<dbReference type="InterPro" id="IPR038603">
    <property type="entry name" value="Znf_FCS_sf"/>
</dbReference>
<feature type="region of interest" description="Disordered" evidence="7">
    <location>
        <begin position="74"/>
        <end position="215"/>
    </location>
</feature>
<accession>A0ABM1DW39</accession>
<feature type="region of interest" description="Disordered" evidence="7">
    <location>
        <begin position="487"/>
        <end position="512"/>
    </location>
</feature>
<evidence type="ECO:0000256" key="6">
    <source>
        <dbReference type="PROSITE-ProRule" id="PRU00367"/>
    </source>
</evidence>
<dbReference type="PROSITE" id="PS51024">
    <property type="entry name" value="ZF_FCS"/>
    <property type="match status" value="1"/>
</dbReference>
<feature type="region of interest" description="Disordered" evidence="7">
    <location>
        <begin position="296"/>
        <end position="324"/>
    </location>
</feature>
<evidence type="ECO:0000313" key="9">
    <source>
        <dbReference type="Proteomes" id="UP000695022"/>
    </source>
</evidence>
<evidence type="ECO:0000256" key="3">
    <source>
        <dbReference type="ARBA" id="ARBA00022771"/>
    </source>
</evidence>
<proteinExistence type="predicted"/>
<feature type="compositionally biased region" description="Basic and acidic residues" evidence="7">
    <location>
        <begin position="155"/>
        <end position="173"/>
    </location>
</feature>
<organism evidence="9 10">
    <name type="scientific">Priapulus caudatus</name>
    <name type="common">Priapulid worm</name>
    <dbReference type="NCBI Taxonomy" id="37621"/>
    <lineage>
        <taxon>Eukaryota</taxon>
        <taxon>Metazoa</taxon>
        <taxon>Ecdysozoa</taxon>
        <taxon>Scalidophora</taxon>
        <taxon>Priapulida</taxon>
        <taxon>Priapulimorpha</taxon>
        <taxon>Priapulimorphida</taxon>
        <taxon>Priapulidae</taxon>
        <taxon>Priapulus</taxon>
    </lineage>
</organism>
<protein>
    <submittedName>
        <fullName evidence="10">Polyhomeotic-like protein 2</fullName>
    </submittedName>
</protein>
<name>A0ABM1DW39_PRICU</name>
<keyword evidence="4" id="KW-0862">Zinc</keyword>
<gene>
    <name evidence="10" type="primary">LOC106806662</name>
</gene>
<evidence type="ECO:0000256" key="7">
    <source>
        <dbReference type="SAM" id="MobiDB-lite"/>
    </source>
</evidence>
<comment type="subcellular location">
    <subcellularLocation>
        <location evidence="1">Nucleus</location>
    </subcellularLocation>
</comment>
<keyword evidence="2" id="KW-0479">Metal-binding</keyword>
<evidence type="ECO:0000259" key="8">
    <source>
        <dbReference type="PROSITE" id="PS51024"/>
    </source>
</evidence>
<sequence>MAMQQNWGHQPIMSPTLLTHQPVYIRPQQQTGEMYIQQVQPIQSQQIQLQTKQPTGQKSLANILPANHNVAQAQPPCCSPLPPVAANGKPKRPKNAKSGGGGGTGSRATKNAANANRGPGRPVKAPAQLTASSKADAKDAETTTEAPAVSKRQVKKQEKEKEKEKEQEKEQEKTPPPQPVEEVPETLPPEDQPAVAEAAAVATELKSEATSETASASVVMTTAPAFNGTDTLPNSIAPLQGAASVELAPPSEVRENQPATAVVKPHILTHVIEGYVIQEGPEPFPVNRSSLLIEYDQPPKPQTPSLKPTEIEAGPPPAKKQKVDARSKMTDGELLSCEFCHNTDFKHKFKRSKRFCSNTCAKRYNVGCSRRIGRFKPKSEGLELPVYNKKRKDRTAGWTEGSDSQLGSRATDMDDKVNRSSLLIEYDQPPKPQTPSLKPTEIEAGPPPAKKQKGILLTVAHRSYHKQKQKLADVEKVMNRSQIEDDIFGVNHHEDSPAKSGSEDADPDYLPTSPQVLWSDALYKENLEMVIEEEKCICFKGPGSLRAS</sequence>
<feature type="region of interest" description="Disordered" evidence="7">
    <location>
        <begin position="394"/>
        <end position="449"/>
    </location>
</feature>
<dbReference type="Proteomes" id="UP000695022">
    <property type="component" value="Unplaced"/>
</dbReference>
<keyword evidence="5" id="KW-0539">Nucleus</keyword>
<evidence type="ECO:0000256" key="2">
    <source>
        <dbReference type="ARBA" id="ARBA00022723"/>
    </source>
</evidence>